<dbReference type="SUPFAM" id="SSF82171">
    <property type="entry name" value="DPP6 N-terminal domain-like"/>
    <property type="match status" value="1"/>
</dbReference>
<dbReference type="SUPFAM" id="SSF50965">
    <property type="entry name" value="Galactose oxidase, central domain"/>
    <property type="match status" value="1"/>
</dbReference>
<keyword evidence="1" id="KW-0732">Signal</keyword>
<protein>
    <recommendedName>
        <fullName evidence="3">DOMON domain-containing protein</fullName>
    </recommendedName>
</protein>
<dbReference type="SMART" id="SM00191">
    <property type="entry name" value="Int_alpha"/>
    <property type="match status" value="3"/>
</dbReference>
<dbReference type="AlphaFoldDB" id="A0A7S2UH26"/>
<feature type="signal peptide" evidence="1">
    <location>
        <begin position="1"/>
        <end position="24"/>
    </location>
</feature>
<sequence length="536" mass="57646">MKASIAGCIIAAVVGLCAITSSHANVLDPDDFRDERGVMLEPKYYAWSQVGGNVNVETNDFRESNFRVALSGDGSTMAVGAPLVNESQGAVRVTRLNQTSGKWELMGSDIVGDSPDNFAGASVSLSKDGTILAVGYPADIERAESGACCDRTFVRVFQWNSEQNDWEQLGADVLDVEIFFPPDQDFIFLTSQAGWTLSLSDDGMYMAIGAPNFFRMGKGYVGQVRVYNFVSSSNEWKQVGLPIEGDLSSNGNAGFSLAFSGDGTTLAVGDPFATNGTGIVRIFKWNDDWELYGNIIVGDEENDHAGFSISLSVNGKILAVGFPGHGPGGLVRVYQFRSDNNWDQVGTDIYPDPNMAFFLSPKNDGQTVSISANGLTLAIAAPGTVVNEGRVGLARVVRLNATLNDWEMVGNIIPCETRYTEDGYGTELVSLSADGKRLVVGAPMHNTCQETDFACLYAPQDYSTNWTGHVRAFDILEVESSDFFTIVDPIGEIFTTTAPTKSPTATAQLGKPTSAAPKKSSLFHFILLSVTFASLL</sequence>
<evidence type="ECO:0000313" key="2">
    <source>
        <dbReference type="EMBL" id="CAD9819110.1"/>
    </source>
</evidence>
<evidence type="ECO:0008006" key="3">
    <source>
        <dbReference type="Google" id="ProtNLM"/>
    </source>
</evidence>
<gene>
    <name evidence="2" type="ORF">ASEP1449_LOCUS10942</name>
</gene>
<organism evidence="2">
    <name type="scientific">Attheya septentrionalis</name>
    <dbReference type="NCBI Taxonomy" id="420275"/>
    <lineage>
        <taxon>Eukaryota</taxon>
        <taxon>Sar</taxon>
        <taxon>Stramenopiles</taxon>
        <taxon>Ochrophyta</taxon>
        <taxon>Bacillariophyta</taxon>
        <taxon>Coscinodiscophyceae</taxon>
        <taxon>Chaetocerotophycidae</taxon>
        <taxon>Chaetocerotales</taxon>
        <taxon>Attheyaceae</taxon>
        <taxon>Attheya</taxon>
    </lineage>
</organism>
<accession>A0A7S2UH26</accession>
<dbReference type="EMBL" id="HBHQ01016375">
    <property type="protein sequence ID" value="CAD9819110.1"/>
    <property type="molecule type" value="Transcribed_RNA"/>
</dbReference>
<dbReference type="InterPro" id="IPR013519">
    <property type="entry name" value="Int_alpha_beta-p"/>
</dbReference>
<dbReference type="InterPro" id="IPR011043">
    <property type="entry name" value="Gal_Oxase/kelch_b-propeller"/>
</dbReference>
<proteinExistence type="predicted"/>
<evidence type="ECO:0000256" key="1">
    <source>
        <dbReference type="SAM" id="SignalP"/>
    </source>
</evidence>
<dbReference type="PANTHER" id="PTHR36220:SF1">
    <property type="entry name" value="GAMMA TUBULIN COMPLEX COMPONENT C-TERMINAL DOMAIN-CONTAINING PROTEIN"/>
    <property type="match status" value="1"/>
</dbReference>
<name>A0A7S2UH26_9STRA</name>
<reference evidence="2" key="1">
    <citation type="submission" date="2021-01" db="EMBL/GenBank/DDBJ databases">
        <authorList>
            <person name="Corre E."/>
            <person name="Pelletier E."/>
            <person name="Niang G."/>
            <person name="Scheremetjew M."/>
            <person name="Finn R."/>
            <person name="Kale V."/>
            <person name="Holt S."/>
            <person name="Cochrane G."/>
            <person name="Meng A."/>
            <person name="Brown T."/>
            <person name="Cohen L."/>
        </authorList>
    </citation>
    <scope>NUCLEOTIDE SEQUENCE</scope>
    <source>
        <strain evidence="2">CCMP2084</strain>
    </source>
</reference>
<dbReference type="InterPro" id="IPR028994">
    <property type="entry name" value="Integrin_alpha_N"/>
</dbReference>
<dbReference type="Gene3D" id="2.130.10.130">
    <property type="entry name" value="Integrin alpha, N-terminal"/>
    <property type="match status" value="1"/>
</dbReference>
<feature type="chain" id="PRO_5030571592" description="DOMON domain-containing protein" evidence="1">
    <location>
        <begin position="25"/>
        <end position="536"/>
    </location>
</feature>
<dbReference type="PANTHER" id="PTHR36220">
    <property type="entry name" value="UNNAMED PRODUCT"/>
    <property type="match status" value="1"/>
</dbReference>